<sequence>MNMNAVGIDVSKRKSTVAVLRPGGKVVVKPFDVPHLSADFQSLEKLIRELDGETRIVMECTGRYYEPVARELSQAGFFVSTVNPQIIRNFQGQDNPLRKVKTDKADSVKIARYTLDSWANLKQYSLMDELRSQLKTMNRQFDFYMKHKTAMKNNLIGLIDQTYPGANTYFDSPAREDGSQKWVDFIGTYWHVDCVRKMSLSAFTDHYQKWCSRRKYNFSKSKAEEIYGKAKELIPVLPKDSFTKRIIKQAIDQLNAVSQTVEQLRALMNETASKLPEYPVVMAMKGVGPSLGPQLMAEIGDVTRFTHKGAITAFAGVDPGVNDSGDYSQKSVHASKHGSPVLRKTLFQIMEVLIKTKPDDAVYRFMDKKRSEGKPYYVYMTAGANKFLRIYYGRVKEYLSSLPESE</sequence>
<dbReference type="InterPro" id="IPR002525">
    <property type="entry name" value="Transp_IS110-like_N"/>
</dbReference>
<dbReference type="GO" id="GO:0004803">
    <property type="term" value="F:transposase activity"/>
    <property type="evidence" value="ECO:0007669"/>
    <property type="project" value="InterPro"/>
</dbReference>
<dbReference type="InterPro" id="IPR047650">
    <property type="entry name" value="Transpos_IS110"/>
</dbReference>
<dbReference type="Pfam" id="PF01548">
    <property type="entry name" value="DEDD_Tnp_IS110"/>
    <property type="match status" value="1"/>
</dbReference>
<feature type="domain" description="Transposase IS110-like N-terminal" evidence="1">
    <location>
        <begin position="6"/>
        <end position="164"/>
    </location>
</feature>
<dbReference type="EMBL" id="BLYI01000006">
    <property type="protein sequence ID" value="GFO84094.1"/>
    <property type="molecule type" value="Genomic_DNA"/>
</dbReference>
<gene>
    <name evidence="3" type="ORF">ANBU17_04410</name>
</gene>
<dbReference type="GO" id="GO:0006313">
    <property type="term" value="P:DNA transposition"/>
    <property type="evidence" value="ECO:0007669"/>
    <property type="project" value="InterPro"/>
</dbReference>
<dbReference type="Proteomes" id="UP000613208">
    <property type="component" value="Unassembled WGS sequence"/>
</dbReference>
<comment type="caution">
    <text evidence="3">The sequence shown here is derived from an EMBL/GenBank/DDBJ whole genome shotgun (WGS) entry which is preliminary data.</text>
</comment>
<name>A0A916Q467_9FIRM</name>
<dbReference type="PANTHER" id="PTHR33055:SF3">
    <property type="entry name" value="PUTATIVE TRANSPOSASE FOR IS117-RELATED"/>
    <property type="match status" value="1"/>
</dbReference>
<feature type="domain" description="Transposase IS116/IS110/IS902 C-terminal" evidence="2">
    <location>
        <begin position="280"/>
        <end position="359"/>
    </location>
</feature>
<evidence type="ECO:0000259" key="1">
    <source>
        <dbReference type="Pfam" id="PF01548"/>
    </source>
</evidence>
<evidence type="ECO:0000313" key="3">
    <source>
        <dbReference type="EMBL" id="GFO84094.1"/>
    </source>
</evidence>
<accession>A0A916Q467</accession>
<dbReference type="Pfam" id="PF02371">
    <property type="entry name" value="Transposase_20"/>
    <property type="match status" value="1"/>
</dbReference>
<dbReference type="AlphaFoldDB" id="A0A916Q467"/>
<evidence type="ECO:0000313" key="4">
    <source>
        <dbReference type="Proteomes" id="UP000613208"/>
    </source>
</evidence>
<evidence type="ECO:0000259" key="2">
    <source>
        <dbReference type="Pfam" id="PF02371"/>
    </source>
</evidence>
<proteinExistence type="predicted"/>
<reference evidence="3" key="1">
    <citation type="submission" date="2020-06" db="EMBL/GenBank/DDBJ databases">
        <title>Characterization of fructooligosaccharide metabolism and fructooligosaccharide-degrading enzymes in human commensal butyrate producers.</title>
        <authorList>
            <person name="Tanno H."/>
            <person name="Fujii T."/>
            <person name="Hirano K."/>
            <person name="Maeno S."/>
            <person name="Tonozuka T."/>
            <person name="Sakamoto M."/>
            <person name="Ohkuma M."/>
            <person name="Tochio T."/>
            <person name="Endo A."/>
        </authorList>
    </citation>
    <scope>NUCLEOTIDE SEQUENCE</scope>
    <source>
        <strain evidence="3">JCM 17466</strain>
    </source>
</reference>
<dbReference type="InterPro" id="IPR003346">
    <property type="entry name" value="Transposase_20"/>
</dbReference>
<dbReference type="GO" id="GO:0003677">
    <property type="term" value="F:DNA binding"/>
    <property type="evidence" value="ECO:0007669"/>
    <property type="project" value="InterPro"/>
</dbReference>
<protein>
    <submittedName>
        <fullName evidence="3">IS110 family transposase</fullName>
    </submittedName>
</protein>
<keyword evidence="4" id="KW-1185">Reference proteome</keyword>
<organism evidence="3 4">
    <name type="scientific">Anaerostipes butyraticus</name>
    <dbReference type="NCBI Taxonomy" id="645466"/>
    <lineage>
        <taxon>Bacteria</taxon>
        <taxon>Bacillati</taxon>
        <taxon>Bacillota</taxon>
        <taxon>Clostridia</taxon>
        <taxon>Lachnospirales</taxon>
        <taxon>Lachnospiraceae</taxon>
        <taxon>Anaerostipes</taxon>
    </lineage>
</organism>
<dbReference type="PANTHER" id="PTHR33055">
    <property type="entry name" value="TRANSPOSASE FOR INSERTION SEQUENCE ELEMENT IS1111A"/>
    <property type="match status" value="1"/>
</dbReference>
<dbReference type="NCBIfam" id="NF033542">
    <property type="entry name" value="transpos_IS110"/>
    <property type="match status" value="1"/>
</dbReference>